<evidence type="ECO:0000256" key="2">
    <source>
        <dbReference type="SAM" id="SignalP"/>
    </source>
</evidence>
<keyword evidence="2" id="KW-0732">Signal</keyword>
<keyword evidence="5" id="KW-1185">Reference proteome</keyword>
<dbReference type="AlphaFoldDB" id="A0A2P5GT08"/>
<feature type="coiled-coil region" evidence="1">
    <location>
        <begin position="152"/>
        <end position="186"/>
    </location>
</feature>
<dbReference type="Pfam" id="PF06717">
    <property type="entry name" value="DUF1202"/>
    <property type="match status" value="1"/>
</dbReference>
<evidence type="ECO:0000313" key="3">
    <source>
        <dbReference type="EMBL" id="POP46196.1"/>
    </source>
</evidence>
<name>A0A2P5GT08_9ENTR</name>
<comment type="caution">
    <text evidence="4">The sequence shown here is derived from an EMBL/GenBank/DDBJ whole genome shotgun (WGS) entry which is preliminary data.</text>
</comment>
<accession>A0A2P5GT08</accession>
<dbReference type="OrthoDB" id="6622571at2"/>
<dbReference type="EMBL" id="PQGD01000004">
    <property type="protein sequence ID" value="POP49666.1"/>
    <property type="molecule type" value="Genomic_DNA"/>
</dbReference>
<protein>
    <submittedName>
        <fullName evidence="4">DUF1202 domain-containing protein</fullName>
    </submittedName>
</protein>
<sequence length="334" mass="37964">MKIHLATGLALLFLTAGYALADTTPPSDETLKKQFNEQYQGLIHLDSVSLRPLNSNGNQSTWAAEGDLSSAEDLYATVGMAADYRLVEKTWTKGKPVKFSAMITATGTKDSGWTTEFFSMQTAAKNAGLPLDDVDDKTKYLVINDSDFYARLAKIEAGYNQQNKTLQEMKSKQNALEKAIADLDTQITQSWGMDAGGKPLGRHAVQQAMLEKMYEVDRQNDPLKFENNYYKTVYEPALATCQQKPDCDAEPLRKARDVALEEQKRNYYRQHKLMSENIKEEMAARDNKIKPLYEKQGELRTQLMKLDTSRSELESSYKRWQQDITDLRRRGVIK</sequence>
<dbReference type="Proteomes" id="UP000237073">
    <property type="component" value="Unassembled WGS sequence"/>
</dbReference>
<feature type="chain" id="PRO_5015132102" evidence="2">
    <location>
        <begin position="22"/>
        <end position="334"/>
    </location>
</feature>
<gene>
    <name evidence="4" type="ORF">CHU32_05390</name>
    <name evidence="3" type="ORF">CHU33_05375</name>
</gene>
<dbReference type="EMBL" id="PQGE01000004">
    <property type="protein sequence ID" value="POP46196.1"/>
    <property type="molecule type" value="Genomic_DNA"/>
</dbReference>
<feature type="signal peptide" evidence="2">
    <location>
        <begin position="1"/>
        <end position="21"/>
    </location>
</feature>
<organism evidence="4 6">
    <name type="scientific">Superficieibacter electus</name>
    <dbReference type="NCBI Taxonomy" id="2022662"/>
    <lineage>
        <taxon>Bacteria</taxon>
        <taxon>Pseudomonadati</taxon>
        <taxon>Pseudomonadota</taxon>
        <taxon>Gammaproteobacteria</taxon>
        <taxon>Enterobacterales</taxon>
        <taxon>Enterobacteriaceae</taxon>
        <taxon>Superficieibacter</taxon>
    </lineage>
</organism>
<dbReference type="Proteomes" id="UP000247005">
    <property type="component" value="Unassembled WGS sequence"/>
</dbReference>
<evidence type="ECO:0000313" key="5">
    <source>
        <dbReference type="Proteomes" id="UP000237073"/>
    </source>
</evidence>
<reference evidence="5 6" key="1">
    <citation type="submission" date="2018-01" db="EMBL/GenBank/DDBJ databases">
        <title>Superficieibacter electus gen. nov., sp. nov., an extended-spectrum beta-lactamase possessing member of the Enterobacteriaceae family, isolated from intensive care unit surfaces.</title>
        <authorList>
            <person name="Potter R.F."/>
            <person name="D'Souza A.W."/>
        </authorList>
    </citation>
    <scope>NUCLEOTIDE SEQUENCE [LARGE SCALE GENOMIC DNA]</scope>
    <source>
        <strain evidence="4 6">BP-1</strain>
        <strain evidence="3 5">BP-2</strain>
    </source>
</reference>
<dbReference type="InterPro" id="IPR009592">
    <property type="entry name" value="DUF1202"/>
</dbReference>
<keyword evidence="1" id="KW-0175">Coiled coil</keyword>
<proteinExistence type="predicted"/>
<dbReference type="RefSeq" id="WP_103675064.1">
    <property type="nucleotide sequence ID" value="NZ_PQGD01000004.1"/>
</dbReference>
<evidence type="ECO:0000313" key="6">
    <source>
        <dbReference type="Proteomes" id="UP000247005"/>
    </source>
</evidence>
<evidence type="ECO:0000313" key="4">
    <source>
        <dbReference type="EMBL" id="POP49666.1"/>
    </source>
</evidence>
<evidence type="ECO:0000256" key="1">
    <source>
        <dbReference type="SAM" id="Coils"/>
    </source>
</evidence>